<dbReference type="GO" id="GO:0005737">
    <property type="term" value="C:cytoplasm"/>
    <property type="evidence" value="ECO:0007669"/>
    <property type="project" value="TreeGrafter"/>
</dbReference>
<sequence length="266" mass="27799">MPMTADAAQTAARILLDHRRRMVPLPALPDGCRPTSTDDGYAIQEALVGLRIREEAARPIGWKIGATNPGARELLGVAEPFFGVLLSTLTSDAPSRFVAAEMFQRVIEPEIALEIGADLDPADAPFDADAIRGVVRAVLSAIEIVDTPLADGLKSGGPSLIADDGSHGRWIKGAPVTDWHALDLVEHRVTLSVDGALVREGRGGNVEGGPLAATAWLATALATRGRGLRAGEYVSTGTTTQPVPAAAGQTLLADFGTLGRIEVGFD</sequence>
<dbReference type="AlphaFoldDB" id="A0A918XU40"/>
<keyword evidence="2" id="KW-1185">Reference proteome</keyword>
<accession>A0A918XU40</accession>
<dbReference type="Proteomes" id="UP000630353">
    <property type="component" value="Unassembled WGS sequence"/>
</dbReference>
<dbReference type="Gene3D" id="3.90.850.10">
    <property type="entry name" value="Fumarylacetoacetase-like, C-terminal domain"/>
    <property type="match status" value="1"/>
</dbReference>
<reference evidence="1" key="2">
    <citation type="submission" date="2020-09" db="EMBL/GenBank/DDBJ databases">
        <authorList>
            <person name="Sun Q."/>
            <person name="Kim S."/>
        </authorList>
    </citation>
    <scope>NUCLEOTIDE SEQUENCE</scope>
    <source>
        <strain evidence="1">KCTC 42651</strain>
    </source>
</reference>
<evidence type="ECO:0000313" key="1">
    <source>
        <dbReference type="EMBL" id="GHD56436.1"/>
    </source>
</evidence>
<dbReference type="PANTHER" id="PTHR30143">
    <property type="entry name" value="ACID HYDRATASE"/>
    <property type="match status" value="1"/>
</dbReference>
<dbReference type="InterPro" id="IPR036663">
    <property type="entry name" value="Fumarylacetoacetase_C_sf"/>
</dbReference>
<reference evidence="1" key="1">
    <citation type="journal article" date="2014" name="Int. J. Syst. Evol. Microbiol.">
        <title>Complete genome sequence of Corynebacterium casei LMG S-19264T (=DSM 44701T), isolated from a smear-ripened cheese.</title>
        <authorList>
            <consortium name="US DOE Joint Genome Institute (JGI-PGF)"/>
            <person name="Walter F."/>
            <person name="Albersmeier A."/>
            <person name="Kalinowski J."/>
            <person name="Ruckert C."/>
        </authorList>
    </citation>
    <scope>NUCLEOTIDE SEQUENCE</scope>
    <source>
        <strain evidence="1">KCTC 42651</strain>
    </source>
</reference>
<dbReference type="InterPro" id="IPR050772">
    <property type="entry name" value="Hydratase-Decarb/MhpD_sf"/>
</dbReference>
<proteinExistence type="predicted"/>
<organism evidence="1 2">
    <name type="scientific">Thalassobaculum fulvum</name>
    <dbReference type="NCBI Taxonomy" id="1633335"/>
    <lineage>
        <taxon>Bacteria</taxon>
        <taxon>Pseudomonadati</taxon>
        <taxon>Pseudomonadota</taxon>
        <taxon>Alphaproteobacteria</taxon>
        <taxon>Rhodospirillales</taxon>
        <taxon>Thalassobaculaceae</taxon>
        <taxon>Thalassobaculum</taxon>
    </lineage>
</organism>
<dbReference type="SUPFAM" id="SSF56529">
    <property type="entry name" value="FAH"/>
    <property type="match status" value="1"/>
</dbReference>
<comment type="caution">
    <text evidence="1">The sequence shown here is derived from an EMBL/GenBank/DDBJ whole genome shotgun (WGS) entry which is preliminary data.</text>
</comment>
<gene>
    <name evidence="1" type="ORF">GCM10017083_36370</name>
</gene>
<dbReference type="PANTHER" id="PTHR30143:SF0">
    <property type="entry name" value="2-KETO-4-PENTENOATE HYDRATASE"/>
    <property type="match status" value="1"/>
</dbReference>
<evidence type="ECO:0000313" key="2">
    <source>
        <dbReference type="Proteomes" id="UP000630353"/>
    </source>
</evidence>
<dbReference type="RefSeq" id="WP_189992277.1">
    <property type="nucleotide sequence ID" value="NZ_BMZS01000009.1"/>
</dbReference>
<protein>
    <submittedName>
        <fullName evidence="1">Hydratase</fullName>
    </submittedName>
</protein>
<dbReference type="GO" id="GO:0008684">
    <property type="term" value="F:2-oxopent-4-enoate hydratase activity"/>
    <property type="evidence" value="ECO:0007669"/>
    <property type="project" value="TreeGrafter"/>
</dbReference>
<name>A0A918XU40_9PROT</name>
<dbReference type="EMBL" id="BMZS01000009">
    <property type="protein sequence ID" value="GHD56436.1"/>
    <property type="molecule type" value="Genomic_DNA"/>
</dbReference>